<keyword evidence="1" id="KW-1133">Transmembrane helix</keyword>
<evidence type="ECO:0000313" key="3">
    <source>
        <dbReference type="Proteomes" id="UP000182152"/>
    </source>
</evidence>
<keyword evidence="1" id="KW-0472">Membrane</keyword>
<feature type="transmembrane region" description="Helical" evidence="1">
    <location>
        <begin position="140"/>
        <end position="160"/>
    </location>
</feature>
<reference evidence="2 3" key="1">
    <citation type="submission" date="2014-12" db="EMBL/GenBank/DDBJ databases">
        <title>Draft genome sequences of 29 type strains of Enterococci.</title>
        <authorList>
            <person name="Zhong Z."/>
            <person name="Sun Z."/>
            <person name="Liu W."/>
            <person name="Zhang W."/>
            <person name="Zhang H."/>
        </authorList>
    </citation>
    <scope>NUCLEOTIDE SEQUENCE [LARGE SCALE GENOMIC DNA]</scope>
    <source>
        <strain evidence="2 3">DSM 15687</strain>
    </source>
</reference>
<accession>A0A1L8WCY3</accession>
<evidence type="ECO:0000256" key="1">
    <source>
        <dbReference type="SAM" id="Phobius"/>
    </source>
</evidence>
<protein>
    <recommendedName>
        <fullName evidence="4">DUF1269 domain-containing protein</fullName>
    </recommendedName>
</protein>
<comment type="caution">
    <text evidence="2">The sequence shown here is derived from an EMBL/GenBank/DDBJ whole genome shotgun (WGS) entry which is preliminary data.</text>
</comment>
<dbReference type="RefSeq" id="WP_071856030.1">
    <property type="nucleotide sequence ID" value="NZ_JXLB01000021.1"/>
</dbReference>
<gene>
    <name evidence="2" type="ORF">RV14_GL001062</name>
</gene>
<name>A0A1L8WCY3_9ENTE</name>
<dbReference type="Proteomes" id="UP000182152">
    <property type="component" value="Unassembled WGS sequence"/>
</dbReference>
<dbReference type="EMBL" id="JXLB01000021">
    <property type="protein sequence ID" value="OJG78894.1"/>
    <property type="molecule type" value="Genomic_DNA"/>
</dbReference>
<proteinExistence type="predicted"/>
<organism evidence="2 3">
    <name type="scientific">Enterococcus ratti</name>
    <dbReference type="NCBI Taxonomy" id="150033"/>
    <lineage>
        <taxon>Bacteria</taxon>
        <taxon>Bacillati</taxon>
        <taxon>Bacillota</taxon>
        <taxon>Bacilli</taxon>
        <taxon>Lactobacillales</taxon>
        <taxon>Enterococcaceae</taxon>
        <taxon>Enterococcus</taxon>
    </lineage>
</organism>
<keyword evidence="3" id="KW-1185">Reference proteome</keyword>
<dbReference type="AlphaFoldDB" id="A0A1L8WCY3"/>
<keyword evidence="1" id="KW-0812">Transmembrane</keyword>
<dbReference type="STRING" id="150033.RV14_GL001062"/>
<sequence length="242" mass="27755">MDYYKNVKNGKVLTKEQYKELTEQISQFQKVTVEQADQMEWLLTKIASGDLNDYAVFYEMEEENLSPEEKDASDYTLAVVSFEEEVSCLDVFNKLKRNDLKPDANVQQIMLMQRGFDRTDFTVVDFENLSGEKKEWRDSILGIVIGFIGGPLGSILGWAIGDVIGFEQARHEGKKAKNVFHYVANCIPKGKKGILAIVKENDRQPFNQLVEQEGNGTIERFTMEHIKEAIRSLKKQEKSEIK</sequence>
<evidence type="ECO:0008006" key="4">
    <source>
        <dbReference type="Google" id="ProtNLM"/>
    </source>
</evidence>
<evidence type="ECO:0000313" key="2">
    <source>
        <dbReference type="EMBL" id="OJG78894.1"/>
    </source>
</evidence>